<dbReference type="PANTHER" id="PTHR15071:SF29">
    <property type="entry name" value="CATION-DEPENDENT MANNOSE-6-PHOSPHATE RECEPTOR"/>
    <property type="match status" value="1"/>
</dbReference>
<keyword evidence="1" id="KW-0325">Glycoprotein</keyword>
<keyword evidence="2" id="KW-0812">Transmembrane</keyword>
<evidence type="ECO:0000313" key="4">
    <source>
        <dbReference type="EnsemblMetazoa" id="CLYHEMP022177.1"/>
    </source>
</evidence>
<evidence type="ECO:0000256" key="3">
    <source>
        <dbReference type="SAM" id="SignalP"/>
    </source>
</evidence>
<dbReference type="OrthoDB" id="29460at2759"/>
<proteinExistence type="predicted"/>
<dbReference type="Gene3D" id="2.70.130.10">
    <property type="entry name" value="Mannose-6-phosphate receptor binding domain"/>
    <property type="match status" value="1"/>
</dbReference>
<keyword evidence="2" id="KW-0472">Membrane</keyword>
<dbReference type="GO" id="GO:0005802">
    <property type="term" value="C:trans-Golgi network"/>
    <property type="evidence" value="ECO:0007669"/>
    <property type="project" value="TreeGrafter"/>
</dbReference>
<accession>A0A7M5XEV3</accession>
<evidence type="ECO:0000313" key="5">
    <source>
        <dbReference type="Proteomes" id="UP000594262"/>
    </source>
</evidence>
<keyword evidence="5" id="KW-1185">Reference proteome</keyword>
<dbReference type="Pfam" id="PF02157">
    <property type="entry name" value="Man-6-P_recep"/>
    <property type="match status" value="1"/>
</dbReference>
<evidence type="ECO:0000256" key="2">
    <source>
        <dbReference type="SAM" id="Phobius"/>
    </source>
</evidence>
<dbReference type="PANTHER" id="PTHR15071">
    <property type="entry name" value="MANNOSE-6-PHOSPHATE RECEPTOR FAMILY MEMBER"/>
    <property type="match status" value="1"/>
</dbReference>
<protein>
    <recommendedName>
        <fullName evidence="6">Cation-dependent mannose-6-phosphate receptor</fullName>
    </recommendedName>
</protein>
<feature type="chain" id="PRO_5029452526" description="Cation-dependent mannose-6-phosphate receptor" evidence="3">
    <location>
        <begin position="21"/>
        <end position="314"/>
    </location>
</feature>
<dbReference type="InterPro" id="IPR009011">
    <property type="entry name" value="Man6P_isomerase_rcpt-bd_dom_sf"/>
</dbReference>
<evidence type="ECO:0008006" key="6">
    <source>
        <dbReference type="Google" id="ProtNLM"/>
    </source>
</evidence>
<dbReference type="Proteomes" id="UP000594262">
    <property type="component" value="Unplaced"/>
</dbReference>
<feature type="transmembrane region" description="Helical" evidence="2">
    <location>
        <begin position="205"/>
        <end position="225"/>
    </location>
</feature>
<evidence type="ECO:0000256" key="1">
    <source>
        <dbReference type="ARBA" id="ARBA00023180"/>
    </source>
</evidence>
<keyword evidence="3" id="KW-0732">Signal</keyword>
<keyword evidence="2" id="KW-1133">Transmembrane helix</keyword>
<dbReference type="GO" id="GO:0006622">
    <property type="term" value="P:protein targeting to lysosome"/>
    <property type="evidence" value="ECO:0007669"/>
    <property type="project" value="TreeGrafter"/>
</dbReference>
<reference evidence="4" key="1">
    <citation type="submission" date="2021-01" db="UniProtKB">
        <authorList>
            <consortium name="EnsemblMetazoa"/>
        </authorList>
    </citation>
    <scope>IDENTIFICATION</scope>
</reference>
<organism evidence="4 5">
    <name type="scientific">Clytia hemisphaerica</name>
    <dbReference type="NCBI Taxonomy" id="252671"/>
    <lineage>
        <taxon>Eukaryota</taxon>
        <taxon>Metazoa</taxon>
        <taxon>Cnidaria</taxon>
        <taxon>Hydrozoa</taxon>
        <taxon>Hydroidolina</taxon>
        <taxon>Leptothecata</taxon>
        <taxon>Obeliida</taxon>
        <taxon>Clytiidae</taxon>
        <taxon>Clytia</taxon>
    </lineage>
</organism>
<dbReference type="EnsemblMetazoa" id="CLYHEMT022177.1">
    <property type="protein sequence ID" value="CLYHEMP022177.1"/>
    <property type="gene ID" value="CLYHEMG022177"/>
</dbReference>
<name>A0A7M5XEV3_9CNID</name>
<dbReference type="SUPFAM" id="SSF50911">
    <property type="entry name" value="Mannose 6-phosphate receptor domain"/>
    <property type="match status" value="1"/>
</dbReference>
<sequence length="314" mass="35977">MKITICITTLLLGSILLCHAESENKYNCPTRVHSISGDFDVQGRFHEMVKADNFVTLRHKHVRVNNKEEEYDYTIAFCGAKYPVIQRDIDEGNGKQIEEHFLGTYKNSSLVGGEDWMFIMYREGESYHSHCDNAPKESWINVRCEDKGEEPTMRLIEEERYETEAAKNGKETAKNGKETARRCYFLFEYNHPAACVPRKKLSGGAIFVIIVISVFTAYLVFGFLYQRFIAKAKGFDQIPNFPFWRKVGNMSADGCDFVCRREEQANTYKVSKIKNTPSSTSVELESDNVSVCLSVKKTLGLPEDFKNGVIWLKF</sequence>
<dbReference type="InterPro" id="IPR028927">
    <property type="entry name" value="Man-6-P_rcpt"/>
</dbReference>
<dbReference type="AlphaFoldDB" id="A0A7M5XEV3"/>
<feature type="signal peptide" evidence="3">
    <location>
        <begin position="1"/>
        <end position="20"/>
    </location>
</feature>